<protein>
    <submittedName>
        <fullName evidence="4">TNF receptor-associated factor 2-like</fullName>
    </submittedName>
</protein>
<dbReference type="PANTHER" id="PTHR10131:SF138">
    <property type="entry name" value="RE66324P"/>
    <property type="match status" value="1"/>
</dbReference>
<feature type="coiled-coil region" evidence="1">
    <location>
        <begin position="42"/>
        <end position="76"/>
    </location>
</feature>
<evidence type="ECO:0000259" key="2">
    <source>
        <dbReference type="PROSITE" id="PS50144"/>
    </source>
</evidence>
<dbReference type="Pfam" id="PF21355">
    <property type="entry name" value="TRAF-mep_MATH"/>
    <property type="match status" value="1"/>
</dbReference>
<dbReference type="Gene3D" id="2.60.210.10">
    <property type="entry name" value="Apoptosis, Tumor Necrosis Factor Receptor Associated Protein 2, Chain A"/>
    <property type="match status" value="1"/>
</dbReference>
<evidence type="ECO:0000256" key="1">
    <source>
        <dbReference type="SAM" id="Coils"/>
    </source>
</evidence>
<gene>
    <name evidence="4" type="primary">LOC100373085</name>
</gene>
<name>A0ABM0MTY0_SACKO</name>
<sequence>MITEQTTVVNEISARVQRLETQGIKLIESKHNSPKKTISDPKQSNADTLDTLNKKIKSLESNINTYEGIVAVLNNQIEQDAKTIQTVKSETIQQLDHLKALERKISAQDRILTLKDFALSEQDIRIKTLNMTCYDGEFVWKITDFAQKRKDAISGKTISIYSPCFYTSRHGYKMCARMYLNGDGMGKGNHVSLFFVIMKGQFDALLRWPFRQKVTLMWLDQNHREHVIDAFRPDPTSSSFKRPEQNMPFNSPIVAISSLNGNGFAATLVFSLYVFPNSVTKDGMKCQAVDEDEKCETILRFEEHEVTTGIPGSEIMACMKFDISKLRIVLDQPI</sequence>
<evidence type="ECO:0000313" key="4">
    <source>
        <dbReference type="RefSeq" id="XP_006823471.1"/>
    </source>
</evidence>
<dbReference type="Proteomes" id="UP000694865">
    <property type="component" value="Unplaced"/>
</dbReference>
<dbReference type="InterPro" id="IPR008974">
    <property type="entry name" value="TRAF-like"/>
</dbReference>
<accession>A0ABM0MTY0</accession>
<dbReference type="InterPro" id="IPR049342">
    <property type="entry name" value="TRAF1-6_MATH_dom"/>
</dbReference>
<dbReference type="SMART" id="SM00061">
    <property type="entry name" value="MATH"/>
    <property type="match status" value="1"/>
</dbReference>
<organism evidence="3 4">
    <name type="scientific">Saccoglossus kowalevskii</name>
    <name type="common">Acorn worm</name>
    <dbReference type="NCBI Taxonomy" id="10224"/>
    <lineage>
        <taxon>Eukaryota</taxon>
        <taxon>Metazoa</taxon>
        <taxon>Hemichordata</taxon>
        <taxon>Enteropneusta</taxon>
        <taxon>Harrimaniidae</taxon>
        <taxon>Saccoglossus</taxon>
    </lineage>
</organism>
<feature type="domain" description="MATH" evidence="2">
    <location>
        <begin position="135"/>
        <end position="259"/>
    </location>
</feature>
<proteinExistence type="predicted"/>
<dbReference type="InterPro" id="IPR002083">
    <property type="entry name" value="MATH/TRAF_dom"/>
</dbReference>
<evidence type="ECO:0000313" key="3">
    <source>
        <dbReference type="Proteomes" id="UP000694865"/>
    </source>
</evidence>
<reference evidence="4" key="1">
    <citation type="submission" date="2025-08" db="UniProtKB">
        <authorList>
            <consortium name="RefSeq"/>
        </authorList>
    </citation>
    <scope>IDENTIFICATION</scope>
    <source>
        <tissue evidence="4">Testes</tissue>
    </source>
</reference>
<dbReference type="GeneID" id="100373085"/>
<dbReference type="Pfam" id="PF16673">
    <property type="entry name" value="TRAF_BIRC3_bd"/>
    <property type="match status" value="1"/>
</dbReference>
<keyword evidence="1" id="KW-0175">Coiled coil</keyword>
<dbReference type="RefSeq" id="XP_006823471.1">
    <property type="nucleotide sequence ID" value="XM_006823408.1"/>
</dbReference>
<dbReference type="Gene3D" id="1.20.5.170">
    <property type="match status" value="1"/>
</dbReference>
<dbReference type="PROSITE" id="PS50144">
    <property type="entry name" value="MATH"/>
    <property type="match status" value="1"/>
</dbReference>
<dbReference type="PANTHER" id="PTHR10131">
    <property type="entry name" value="TNF RECEPTOR ASSOCIATED FACTOR"/>
    <property type="match status" value="1"/>
</dbReference>
<dbReference type="SUPFAM" id="SSF49599">
    <property type="entry name" value="TRAF domain-like"/>
    <property type="match status" value="1"/>
</dbReference>
<dbReference type="InterPro" id="IPR032070">
    <property type="entry name" value="TRAF_BIRC3-bd"/>
</dbReference>
<keyword evidence="3" id="KW-1185">Reference proteome</keyword>